<evidence type="ECO:0000259" key="9">
    <source>
        <dbReference type="Pfam" id="PF14850"/>
    </source>
</evidence>
<dbReference type="PANTHER" id="PTHR42862:SF1">
    <property type="entry name" value="DELTA-1-PYRROLINE-5-CARBOXYLATE DEHYDROGENASE 2, ISOFORM A-RELATED"/>
    <property type="match status" value="1"/>
</dbReference>
<feature type="active site" evidence="6">
    <location>
        <position position="765"/>
    </location>
</feature>
<dbReference type="GO" id="GO:0004657">
    <property type="term" value="F:proline dehydrogenase activity"/>
    <property type="evidence" value="ECO:0007669"/>
    <property type="project" value="UniProtKB-UniRule"/>
</dbReference>
<feature type="domain" description="Aldehyde dehydrogenase" evidence="7">
    <location>
        <begin position="554"/>
        <end position="981"/>
    </location>
</feature>
<keyword evidence="11" id="KW-1185">Reference proteome</keyword>
<dbReference type="RefSeq" id="WP_130989698.1">
    <property type="nucleotide sequence ID" value="NZ_SISK01000001.1"/>
</dbReference>
<keyword evidence="3 5" id="KW-0520">NAD</keyword>
<dbReference type="Gene3D" id="3.40.605.10">
    <property type="entry name" value="Aldehyde Dehydrogenase, Chain A, domain 1"/>
    <property type="match status" value="1"/>
</dbReference>
<dbReference type="SUPFAM" id="SSF53720">
    <property type="entry name" value="ALDH-like"/>
    <property type="match status" value="1"/>
</dbReference>
<comment type="catalytic activity">
    <reaction evidence="4 5">
        <text>L-glutamate 5-semialdehyde + NAD(+) + H2O = L-glutamate + NADH + 2 H(+)</text>
        <dbReference type="Rhea" id="RHEA:30235"/>
        <dbReference type="ChEBI" id="CHEBI:15377"/>
        <dbReference type="ChEBI" id="CHEBI:15378"/>
        <dbReference type="ChEBI" id="CHEBI:29985"/>
        <dbReference type="ChEBI" id="CHEBI:57540"/>
        <dbReference type="ChEBI" id="CHEBI:57945"/>
        <dbReference type="ChEBI" id="CHEBI:58066"/>
        <dbReference type="EC" id="1.2.1.88"/>
    </reaction>
</comment>
<dbReference type="InterPro" id="IPR016163">
    <property type="entry name" value="Ald_DH_C"/>
</dbReference>
<proteinExistence type="inferred from homology"/>
<dbReference type="InterPro" id="IPR002872">
    <property type="entry name" value="Proline_DH_dom"/>
</dbReference>
<name>A0A4Q9G5H4_9RHOB</name>
<dbReference type="SUPFAM" id="SSF51730">
    <property type="entry name" value="FAD-linked oxidoreductase"/>
    <property type="match status" value="1"/>
</dbReference>
<dbReference type="PANTHER" id="PTHR42862">
    <property type="entry name" value="DELTA-1-PYRROLINE-5-CARBOXYLATE DEHYDROGENASE 1, ISOFORM A-RELATED"/>
    <property type="match status" value="1"/>
</dbReference>
<feature type="domain" description="Proline dehydrogenase PutA" evidence="9">
    <location>
        <begin position="60"/>
        <end position="170"/>
    </location>
</feature>
<dbReference type="InterPro" id="IPR050485">
    <property type="entry name" value="Proline_metab_enzyme"/>
</dbReference>
<dbReference type="GO" id="GO:0009898">
    <property type="term" value="C:cytoplasmic side of plasma membrane"/>
    <property type="evidence" value="ECO:0007669"/>
    <property type="project" value="TreeGrafter"/>
</dbReference>
<feature type="active site" evidence="6">
    <location>
        <position position="799"/>
    </location>
</feature>
<dbReference type="SUPFAM" id="SSF81935">
    <property type="entry name" value="N-terminal domain of bifunctional PutA protein"/>
    <property type="match status" value="1"/>
</dbReference>
<evidence type="ECO:0000256" key="5">
    <source>
        <dbReference type="PIRNR" id="PIRNR000197"/>
    </source>
</evidence>
<keyword evidence="5" id="KW-0804">Transcription</keyword>
<comment type="cofactor">
    <cofactor evidence="5">
        <name>FAD</name>
        <dbReference type="ChEBI" id="CHEBI:57692"/>
    </cofactor>
</comment>
<evidence type="ECO:0000256" key="2">
    <source>
        <dbReference type="ARBA" id="ARBA00023002"/>
    </source>
</evidence>
<dbReference type="InterPro" id="IPR016160">
    <property type="entry name" value="Ald_DH_CS_CYS"/>
</dbReference>
<sequence>MSSSVSARVFSTEAKFADEAPLLERLADQAALSAQARATIAARAADLVRRIRAEARPSLMEHFLSEYGLSTREGVALMCLAEAMLRVPDRTTIDALIEDKIAPSDWGRHLGEASSSLVNASTWALMLTGKVLDDEGDGIAGTLRRAIRRVGEPVIRTAVGRAMKEMGRQFVLGQTIGDALDRARKREAQGFTYSYDMLGEAAMTGADAARYAQAYADAIAAIAGACDKGSVERNPGISIKLSALHPRYEVAQETRVMHELVPVVLRLAQQARAANMGMNIDAEEQDRLVISMKVIEAVLSDPSLAGWDGFGVVVQAYGKRAGRTIDWLHDLAVRLDRRIMVRLVKGAYWDSEVKRAQVEGHPGFPLFTSKAGTDVSYIANAKKLIGHADRIYPQFATHNAHTVAAILEMAGDTAFEFQRLHGMGERLHDIVLRENAGRPGGARCRIYAPVGAHRDLLAYLVRRLLENGANSSFVNQIVDEAVTPEEVARDPFGALATAKAPASLRAPADLYGASRRNSAGFDLSDEQTLARINALRDVAMPDVAPLTVSQPAGTVQDVLNPATGDRLAGVMMADAPTVARAIDDARPWDLPAAERAAVLRRAADLYEENFGPIFGILAREAGKTLPDAVAELREAADFLRYYAAEGETNPGAARGIVGAISPWNFPLAIFTGQIAAALMAGNAVIAKPAEATPVIADLGVKLLHRAGVPLSALQLLPGRGSVIGAALTADSRVKGVVFTGSTATAKTIARTIAATLAPGTPLIAETGGLNAMIVDSTALPEQAVRDIVNGAFRSAGQRCSALRCLYVQEDIAGHVIPMIQGAMDELVLGDPWDLATDVGPVIDASARDAIAGYIAANASRVIHSLEVPAQGTFIPPTMLRVGGIADLEREIFGPVLHVATFRGDELDRVVADINARGFGLTFGLHTRIDSRVQAVSDAIHVGNIYVNRNQIGAVVGSQPFGGEGLSGTGPKAGGPRYLPRFFASAVPGEAGGDWQGPADESGIQARLIAHRSRKIDECLMPGPTGELNRLTAHTRPPVLCLGPGAKTVAAQVAAVVVLGGDAVGADGPLPPDALTRLPAMGAVLWWGDDAKGRLYAQALAARKGEIVQLVTGMPDLAHVAHERHLCVDTTAAGGNATLLAG</sequence>
<dbReference type="InterPro" id="IPR025703">
    <property type="entry name" value="Bifunct_PutA"/>
</dbReference>
<dbReference type="NCBIfam" id="TIGR01238">
    <property type="entry name" value="D1pyr5carbox3"/>
    <property type="match status" value="1"/>
</dbReference>
<dbReference type="InterPro" id="IPR015590">
    <property type="entry name" value="Aldehyde_DH_dom"/>
</dbReference>
<dbReference type="EC" id="1.2.1.88" evidence="5"/>
<protein>
    <recommendedName>
        <fullName evidence="5">Bifunctional protein PutA</fullName>
    </recommendedName>
    <domain>
        <recommendedName>
            <fullName evidence="5">Proline dehydrogenase</fullName>
            <ecNumber evidence="5">1.5.5.2</ecNumber>
        </recommendedName>
        <alternativeName>
            <fullName evidence="5">Proline oxidase</fullName>
        </alternativeName>
    </domain>
    <domain>
        <recommendedName>
            <fullName evidence="5">Delta-1-pyrroline-5-carboxylate dehydrogenase</fullName>
            <shortName evidence="5">P5C dehydrogenase</shortName>
            <ecNumber evidence="5">1.2.1.88</ecNumber>
        </recommendedName>
        <alternativeName>
            <fullName evidence="5">L-glutamate gamma-semialdehyde dehydrogenase</fullName>
        </alternativeName>
    </domain>
</protein>
<dbReference type="Gene3D" id="1.20.5.460">
    <property type="entry name" value="Single helix bin"/>
    <property type="match status" value="1"/>
</dbReference>
<evidence type="ECO:0000259" key="8">
    <source>
        <dbReference type="Pfam" id="PF01619"/>
    </source>
</evidence>
<dbReference type="OrthoDB" id="9812625at2"/>
<dbReference type="PIRSF" id="PIRSF000197">
    <property type="entry name" value="Bifunct_PutA"/>
    <property type="match status" value="1"/>
</dbReference>
<comment type="similarity">
    <text evidence="5">In the C-terminal section; belongs to the aldehyde dehydrogenase family.</text>
</comment>
<evidence type="ECO:0000259" key="7">
    <source>
        <dbReference type="Pfam" id="PF00171"/>
    </source>
</evidence>
<dbReference type="GO" id="GO:0010133">
    <property type="term" value="P:L-proline catabolic process to L-glutamate"/>
    <property type="evidence" value="ECO:0007669"/>
    <property type="project" value="UniProtKB-UniRule"/>
</dbReference>
<dbReference type="NCBIfam" id="NF008869">
    <property type="entry name" value="PRK11904.1"/>
    <property type="match status" value="1"/>
</dbReference>
<dbReference type="GO" id="GO:0003842">
    <property type="term" value="F:L-glutamate gamma-semialdehyde dehydrogenase activity"/>
    <property type="evidence" value="ECO:0007669"/>
    <property type="project" value="UniProtKB-UniRule"/>
</dbReference>
<dbReference type="GO" id="GO:0003700">
    <property type="term" value="F:DNA-binding transcription factor activity"/>
    <property type="evidence" value="ECO:0007669"/>
    <property type="project" value="InterPro"/>
</dbReference>
<comment type="similarity">
    <text evidence="5">In the N-terminal section; belongs to the proline dehydrogenase family.</text>
</comment>
<evidence type="ECO:0000256" key="6">
    <source>
        <dbReference type="PIRSR" id="PIRSR000197-1"/>
    </source>
</evidence>
<dbReference type="InterPro" id="IPR016161">
    <property type="entry name" value="Ald_DH/histidinol_DH"/>
</dbReference>
<organism evidence="10 11">
    <name type="scientific">Paracoccus subflavus</name>
    <dbReference type="NCBI Taxonomy" id="2528244"/>
    <lineage>
        <taxon>Bacteria</taxon>
        <taxon>Pseudomonadati</taxon>
        <taxon>Pseudomonadota</taxon>
        <taxon>Alphaproteobacteria</taxon>
        <taxon>Rhodobacterales</taxon>
        <taxon>Paracoccaceae</taxon>
        <taxon>Paracoccus</taxon>
    </lineage>
</organism>
<evidence type="ECO:0000256" key="4">
    <source>
        <dbReference type="ARBA" id="ARBA00048142"/>
    </source>
</evidence>
<keyword evidence="5" id="KW-0805">Transcription regulation</keyword>
<gene>
    <name evidence="10" type="primary">putA</name>
    <name evidence="10" type="ORF">EYE42_02435</name>
</gene>
<dbReference type="GO" id="GO:0003677">
    <property type="term" value="F:DNA binding"/>
    <property type="evidence" value="ECO:0007669"/>
    <property type="project" value="UniProtKB-KW"/>
</dbReference>
<reference evidence="10 11" key="1">
    <citation type="submission" date="2019-02" db="EMBL/GenBank/DDBJ databases">
        <title>Paracoccus subflavus sp. nov., isolated from marine sediment of the Pacific Ocean.</title>
        <authorList>
            <person name="Zhang G."/>
        </authorList>
    </citation>
    <scope>NUCLEOTIDE SEQUENCE [LARGE SCALE GENOMIC DNA]</scope>
    <source>
        <strain evidence="10 11">GY0581</strain>
    </source>
</reference>
<evidence type="ECO:0000256" key="1">
    <source>
        <dbReference type="ARBA" id="ARBA00004786"/>
    </source>
</evidence>
<evidence type="ECO:0000256" key="3">
    <source>
        <dbReference type="ARBA" id="ARBA00023027"/>
    </source>
</evidence>
<feature type="domain" description="Proline dehydrogenase" evidence="8">
    <location>
        <begin position="179"/>
        <end position="476"/>
    </location>
</feature>
<dbReference type="Pfam" id="PF14850">
    <property type="entry name" value="Pro_dh-DNA_bdg"/>
    <property type="match status" value="1"/>
</dbReference>
<dbReference type="Gene3D" id="3.20.20.220">
    <property type="match status" value="1"/>
</dbReference>
<comment type="catalytic activity">
    <reaction evidence="5">
        <text>L-proline + a quinone = (S)-1-pyrroline-5-carboxylate + a quinol + H(+)</text>
        <dbReference type="Rhea" id="RHEA:23784"/>
        <dbReference type="ChEBI" id="CHEBI:15378"/>
        <dbReference type="ChEBI" id="CHEBI:17388"/>
        <dbReference type="ChEBI" id="CHEBI:24646"/>
        <dbReference type="ChEBI" id="CHEBI:60039"/>
        <dbReference type="ChEBI" id="CHEBI:132124"/>
        <dbReference type="EC" id="1.5.5.2"/>
    </reaction>
</comment>
<dbReference type="UniPathway" id="UPA00261">
    <property type="reaction ID" value="UER00373"/>
</dbReference>
<dbReference type="InterPro" id="IPR024082">
    <property type="entry name" value="PRODH_PutA_dom_II"/>
</dbReference>
<dbReference type="EMBL" id="SISK01000001">
    <property type="protein sequence ID" value="TBN43997.1"/>
    <property type="molecule type" value="Genomic_DNA"/>
</dbReference>
<dbReference type="InterPro" id="IPR016162">
    <property type="entry name" value="Ald_DH_N"/>
</dbReference>
<comment type="pathway">
    <text evidence="1 5">Amino-acid degradation; L-proline degradation into L-glutamate; L-glutamate from L-proline: step 2/2.</text>
</comment>
<accession>A0A4Q9G5H4</accession>
<dbReference type="AlphaFoldDB" id="A0A4Q9G5H4"/>
<keyword evidence="5" id="KW-0678">Repressor</keyword>
<keyword evidence="5" id="KW-0285">Flavoprotein</keyword>
<evidence type="ECO:0000313" key="11">
    <source>
        <dbReference type="Proteomes" id="UP000293520"/>
    </source>
</evidence>
<dbReference type="EC" id="1.5.5.2" evidence="5"/>
<comment type="pathway">
    <text evidence="5">Amino-acid degradation; L-proline degradation into L-glutamate; L-glutamate from L-proline: step 1/2.</text>
</comment>
<dbReference type="InterPro" id="IPR005933">
    <property type="entry name" value="PutA_C"/>
</dbReference>
<keyword evidence="5" id="KW-0238">DNA-binding</keyword>
<dbReference type="InterPro" id="IPR024089">
    <property type="entry name" value="PRODH_PutA_dom_I/II"/>
</dbReference>
<keyword evidence="5" id="KW-0274">FAD</keyword>
<evidence type="ECO:0000313" key="10">
    <source>
        <dbReference type="EMBL" id="TBN43997.1"/>
    </source>
</evidence>
<keyword evidence="5" id="KW-0642">Proline metabolism</keyword>
<keyword evidence="2 5" id="KW-0560">Oxidoreductase</keyword>
<dbReference type="Proteomes" id="UP000293520">
    <property type="component" value="Unassembled WGS sequence"/>
</dbReference>
<dbReference type="InterPro" id="IPR029041">
    <property type="entry name" value="FAD-linked_oxidoreductase-like"/>
</dbReference>
<dbReference type="PROSITE" id="PS00070">
    <property type="entry name" value="ALDEHYDE_DEHYDR_CYS"/>
    <property type="match status" value="1"/>
</dbReference>
<dbReference type="Pfam" id="PF00171">
    <property type="entry name" value="Aldedh"/>
    <property type="match status" value="1"/>
</dbReference>
<dbReference type="Pfam" id="PF01619">
    <property type="entry name" value="Pro_dh"/>
    <property type="match status" value="1"/>
</dbReference>
<comment type="caution">
    <text evidence="10">The sequence shown here is derived from an EMBL/GenBank/DDBJ whole genome shotgun (WGS) entry which is preliminary data.</text>
</comment>
<dbReference type="FunFam" id="3.40.309.10:FF:000005">
    <property type="entry name" value="1-pyrroline-5-carboxylate dehydrogenase 1"/>
    <property type="match status" value="1"/>
</dbReference>
<comment type="function">
    <text evidence="5">Oxidizes proline to glutamate for use as a carbon and nitrogen source.</text>
</comment>
<dbReference type="Gene3D" id="3.40.309.10">
    <property type="entry name" value="Aldehyde Dehydrogenase, Chain A, domain 2"/>
    <property type="match status" value="1"/>
</dbReference>